<gene>
    <name evidence="5" type="ORF">FHS79_000061</name>
</gene>
<accession>A0A841L0I0</accession>
<evidence type="ECO:0000256" key="1">
    <source>
        <dbReference type="ARBA" id="ARBA00023015"/>
    </source>
</evidence>
<comment type="caution">
    <text evidence="5">The sequence shown here is derived from an EMBL/GenBank/DDBJ whole genome shotgun (WGS) entry which is preliminary data.</text>
</comment>
<keyword evidence="2 5" id="KW-0238">DNA-binding</keyword>
<dbReference type="AlphaFoldDB" id="A0A841L0I0"/>
<sequence>MKAYVPSRSPCPIGRASRLLGDRWVLLILREAFLGVDRFEGFVDRLGISRAALTSRLGWLVEAGLMERLPPQAPRATYRLTQAGEALAPTMAALRIWGDAWLPPKAKDGESTSPTA</sequence>
<dbReference type="RefSeq" id="WP_184193593.1">
    <property type="nucleotide sequence ID" value="NZ_JACIIV010000001.1"/>
</dbReference>
<evidence type="ECO:0000313" key="5">
    <source>
        <dbReference type="EMBL" id="MBB6225910.1"/>
    </source>
</evidence>
<dbReference type="Gene3D" id="1.10.10.10">
    <property type="entry name" value="Winged helix-like DNA-binding domain superfamily/Winged helix DNA-binding domain"/>
    <property type="match status" value="1"/>
</dbReference>
<name>A0A841L0I0_9SPHN</name>
<evidence type="ECO:0000259" key="4">
    <source>
        <dbReference type="PROSITE" id="PS51118"/>
    </source>
</evidence>
<dbReference type="PANTHER" id="PTHR33204">
    <property type="entry name" value="TRANSCRIPTIONAL REGULATOR, MARR FAMILY"/>
    <property type="match status" value="1"/>
</dbReference>
<keyword evidence="1" id="KW-0805">Transcription regulation</keyword>
<dbReference type="PANTHER" id="PTHR33204:SF18">
    <property type="entry name" value="TRANSCRIPTIONAL REGULATORY PROTEIN"/>
    <property type="match status" value="1"/>
</dbReference>
<dbReference type="PROSITE" id="PS51118">
    <property type="entry name" value="HTH_HXLR"/>
    <property type="match status" value="1"/>
</dbReference>
<dbReference type="EMBL" id="JACIIV010000001">
    <property type="protein sequence ID" value="MBB6225910.1"/>
    <property type="molecule type" value="Genomic_DNA"/>
</dbReference>
<keyword evidence="6" id="KW-1185">Reference proteome</keyword>
<feature type="domain" description="HTH hxlR-type" evidence="4">
    <location>
        <begin position="11"/>
        <end position="106"/>
    </location>
</feature>
<keyword evidence="3" id="KW-0804">Transcription</keyword>
<protein>
    <submittedName>
        <fullName evidence="5">DNA-binding HxlR family transcriptional regulator</fullName>
    </submittedName>
</protein>
<evidence type="ECO:0000313" key="6">
    <source>
        <dbReference type="Proteomes" id="UP000538147"/>
    </source>
</evidence>
<dbReference type="GO" id="GO:0003677">
    <property type="term" value="F:DNA binding"/>
    <property type="evidence" value="ECO:0007669"/>
    <property type="project" value="UniProtKB-KW"/>
</dbReference>
<evidence type="ECO:0000256" key="2">
    <source>
        <dbReference type="ARBA" id="ARBA00023125"/>
    </source>
</evidence>
<dbReference type="Pfam" id="PF01638">
    <property type="entry name" value="HxlR"/>
    <property type="match status" value="1"/>
</dbReference>
<dbReference type="InterPro" id="IPR002577">
    <property type="entry name" value="HTH_HxlR"/>
</dbReference>
<dbReference type="SUPFAM" id="SSF46785">
    <property type="entry name" value="Winged helix' DNA-binding domain"/>
    <property type="match status" value="1"/>
</dbReference>
<evidence type="ECO:0000256" key="3">
    <source>
        <dbReference type="ARBA" id="ARBA00023163"/>
    </source>
</evidence>
<dbReference type="InterPro" id="IPR036388">
    <property type="entry name" value="WH-like_DNA-bd_sf"/>
</dbReference>
<dbReference type="Proteomes" id="UP000538147">
    <property type="component" value="Unassembled WGS sequence"/>
</dbReference>
<reference evidence="5 6" key="1">
    <citation type="submission" date="2020-08" db="EMBL/GenBank/DDBJ databases">
        <title>Genomic Encyclopedia of Type Strains, Phase IV (KMG-IV): sequencing the most valuable type-strain genomes for metagenomic binning, comparative biology and taxonomic classification.</title>
        <authorList>
            <person name="Goeker M."/>
        </authorList>
    </citation>
    <scope>NUCLEOTIDE SEQUENCE [LARGE SCALE GENOMIC DNA]</scope>
    <source>
        <strain evidence="5 6">DSM 102189</strain>
    </source>
</reference>
<proteinExistence type="predicted"/>
<organism evidence="5 6">
    <name type="scientific">Polymorphobacter multimanifer</name>
    <dbReference type="NCBI Taxonomy" id="1070431"/>
    <lineage>
        <taxon>Bacteria</taxon>
        <taxon>Pseudomonadati</taxon>
        <taxon>Pseudomonadota</taxon>
        <taxon>Alphaproteobacteria</taxon>
        <taxon>Sphingomonadales</taxon>
        <taxon>Sphingosinicellaceae</taxon>
        <taxon>Polymorphobacter</taxon>
    </lineage>
</organism>
<dbReference type="InterPro" id="IPR036390">
    <property type="entry name" value="WH_DNA-bd_sf"/>
</dbReference>